<evidence type="ECO:0000313" key="1">
    <source>
        <dbReference type="EMBL" id="MCS5714265.1"/>
    </source>
</evidence>
<dbReference type="Pfam" id="PF12686">
    <property type="entry name" value="DUF3800"/>
    <property type="match status" value="1"/>
</dbReference>
<dbReference type="InterPro" id="IPR024524">
    <property type="entry name" value="DUF3800"/>
</dbReference>
<keyword evidence="2" id="KW-1185">Reference proteome</keyword>
<accession>A0ABT2GDG3</accession>
<sequence length="194" mass="21903">MPAPILHAWIDESMRTVGVPRPSYLLGGLLADPGRCDPYRAALARLRTSGVKLHWRELDARHRRRALDAVAHFDAEILIVIASPMDHRKQERARSVCLERLAWELQRRGVSLAHLEARTTSLMLKDDRTVDRLRRRGLITPSLRFEHRQPHSEPMLWAADLVLGLIAATLAGEEQAGDAMRRLADVASVVHVDL</sequence>
<gene>
    <name evidence="1" type="ORF">NVV95_06820</name>
</gene>
<dbReference type="EMBL" id="JANTEZ010000002">
    <property type="protein sequence ID" value="MCS5714265.1"/>
    <property type="molecule type" value="Genomic_DNA"/>
</dbReference>
<organism evidence="1 2">
    <name type="scientific">Herbiconiux gentiana</name>
    <dbReference type="NCBI Taxonomy" id="2970912"/>
    <lineage>
        <taxon>Bacteria</taxon>
        <taxon>Bacillati</taxon>
        <taxon>Actinomycetota</taxon>
        <taxon>Actinomycetes</taxon>
        <taxon>Micrococcales</taxon>
        <taxon>Microbacteriaceae</taxon>
        <taxon>Herbiconiux</taxon>
    </lineage>
</organism>
<evidence type="ECO:0000313" key="2">
    <source>
        <dbReference type="Proteomes" id="UP001165580"/>
    </source>
</evidence>
<proteinExistence type="predicted"/>
<name>A0ABT2GDG3_9MICO</name>
<reference evidence="1" key="1">
    <citation type="submission" date="2022-08" db="EMBL/GenBank/DDBJ databases">
        <authorList>
            <person name="Deng Y."/>
            <person name="Han X.-F."/>
            <person name="Zhang Y.-Q."/>
        </authorList>
    </citation>
    <scope>NUCLEOTIDE SEQUENCE</scope>
    <source>
        <strain evidence="1">CPCC 205716</strain>
    </source>
</reference>
<protein>
    <recommendedName>
        <fullName evidence="3">DUF3800 domain-containing protein</fullName>
    </recommendedName>
</protein>
<dbReference type="RefSeq" id="WP_259485784.1">
    <property type="nucleotide sequence ID" value="NZ_JANTEZ010000002.1"/>
</dbReference>
<comment type="caution">
    <text evidence="1">The sequence shown here is derived from an EMBL/GenBank/DDBJ whole genome shotgun (WGS) entry which is preliminary data.</text>
</comment>
<dbReference type="Proteomes" id="UP001165580">
    <property type="component" value="Unassembled WGS sequence"/>
</dbReference>
<evidence type="ECO:0008006" key="3">
    <source>
        <dbReference type="Google" id="ProtNLM"/>
    </source>
</evidence>